<protein>
    <submittedName>
        <fullName evidence="1">Uncharacterized protein</fullName>
    </submittedName>
</protein>
<dbReference type="EMBL" id="UINC01058319">
    <property type="protein sequence ID" value="SVB80437.1"/>
    <property type="molecule type" value="Genomic_DNA"/>
</dbReference>
<proteinExistence type="predicted"/>
<organism evidence="1">
    <name type="scientific">marine metagenome</name>
    <dbReference type="NCBI Taxonomy" id="408172"/>
    <lineage>
        <taxon>unclassified sequences</taxon>
        <taxon>metagenomes</taxon>
        <taxon>ecological metagenomes</taxon>
    </lineage>
</organism>
<name>A0A382H0G1_9ZZZZ</name>
<gene>
    <name evidence="1" type="ORF">METZ01_LOCUS233291</name>
</gene>
<dbReference type="AlphaFoldDB" id="A0A382H0G1"/>
<accession>A0A382H0G1</accession>
<evidence type="ECO:0000313" key="1">
    <source>
        <dbReference type="EMBL" id="SVB80437.1"/>
    </source>
</evidence>
<reference evidence="1" key="1">
    <citation type="submission" date="2018-05" db="EMBL/GenBank/DDBJ databases">
        <authorList>
            <person name="Lanie J.A."/>
            <person name="Ng W.-L."/>
            <person name="Kazmierczak K.M."/>
            <person name="Andrzejewski T.M."/>
            <person name="Davidsen T.M."/>
            <person name="Wayne K.J."/>
            <person name="Tettelin H."/>
            <person name="Glass J.I."/>
            <person name="Rusch D."/>
            <person name="Podicherti R."/>
            <person name="Tsui H.-C.T."/>
            <person name="Winkler M.E."/>
        </authorList>
    </citation>
    <scope>NUCLEOTIDE SEQUENCE</scope>
</reference>
<sequence>MGEKIHQLDFVRMVIECTFGHASIVERIYACGLF</sequence>